<protein>
    <submittedName>
        <fullName evidence="3">Uncharacterized protein</fullName>
    </submittedName>
</protein>
<dbReference type="EMBL" id="JADYXP020000018">
    <property type="protein sequence ID" value="KAL0105593.1"/>
    <property type="molecule type" value="Genomic_DNA"/>
</dbReference>
<accession>A0AAW2ES22</accession>
<evidence type="ECO:0000256" key="1">
    <source>
        <dbReference type="SAM" id="Coils"/>
    </source>
</evidence>
<evidence type="ECO:0000256" key="2">
    <source>
        <dbReference type="SAM" id="MobiDB-lite"/>
    </source>
</evidence>
<name>A0AAW2ES22_9HYME</name>
<feature type="region of interest" description="Disordered" evidence="2">
    <location>
        <begin position="110"/>
        <end position="140"/>
    </location>
</feature>
<sequence length="198" mass="22716">MYSNYFDRLRCKTREIDAGIEKLTDTWKMPRLLVGGYAERTPETDAHLEELWTSIRCSNDGVEQLNSELKASVDEADELLKSSLALYEELKEQCDNLDIVLGEYGYHYDESNNESEDNSRNSNQDYMNNTNNTSLTTEEEPEMEVEFTPNLAWKQVSKSKVSNSLDGNQTNFNVKGIATPVIKSLKSVLQYEVFNKKE</sequence>
<gene>
    <name evidence="3" type="ORF">PUN28_015824</name>
</gene>
<comment type="caution">
    <text evidence="3">The sequence shown here is derived from an EMBL/GenBank/DDBJ whole genome shotgun (WGS) entry which is preliminary data.</text>
</comment>
<dbReference type="AlphaFoldDB" id="A0AAW2ES22"/>
<keyword evidence="4" id="KW-1185">Reference proteome</keyword>
<dbReference type="Proteomes" id="UP001430953">
    <property type="component" value="Unassembled WGS sequence"/>
</dbReference>
<feature type="compositionally biased region" description="Low complexity" evidence="2">
    <location>
        <begin position="120"/>
        <end position="136"/>
    </location>
</feature>
<evidence type="ECO:0000313" key="4">
    <source>
        <dbReference type="Proteomes" id="UP001430953"/>
    </source>
</evidence>
<keyword evidence="1" id="KW-0175">Coiled coil</keyword>
<organism evidence="3 4">
    <name type="scientific">Cardiocondyla obscurior</name>
    <dbReference type="NCBI Taxonomy" id="286306"/>
    <lineage>
        <taxon>Eukaryota</taxon>
        <taxon>Metazoa</taxon>
        <taxon>Ecdysozoa</taxon>
        <taxon>Arthropoda</taxon>
        <taxon>Hexapoda</taxon>
        <taxon>Insecta</taxon>
        <taxon>Pterygota</taxon>
        <taxon>Neoptera</taxon>
        <taxon>Endopterygota</taxon>
        <taxon>Hymenoptera</taxon>
        <taxon>Apocrita</taxon>
        <taxon>Aculeata</taxon>
        <taxon>Formicoidea</taxon>
        <taxon>Formicidae</taxon>
        <taxon>Myrmicinae</taxon>
        <taxon>Cardiocondyla</taxon>
    </lineage>
</organism>
<proteinExistence type="predicted"/>
<reference evidence="3 4" key="1">
    <citation type="submission" date="2023-03" db="EMBL/GenBank/DDBJ databases">
        <title>High recombination rates correlate with genetic variation in Cardiocondyla obscurior ants.</title>
        <authorList>
            <person name="Errbii M."/>
        </authorList>
    </citation>
    <scope>NUCLEOTIDE SEQUENCE [LARGE SCALE GENOMIC DNA]</scope>
    <source>
        <strain evidence="3">Alpha-2009</strain>
        <tissue evidence="3">Whole body</tissue>
    </source>
</reference>
<feature type="coiled-coil region" evidence="1">
    <location>
        <begin position="62"/>
        <end position="93"/>
    </location>
</feature>
<evidence type="ECO:0000313" key="3">
    <source>
        <dbReference type="EMBL" id="KAL0105593.1"/>
    </source>
</evidence>